<reference evidence="2 3" key="1">
    <citation type="submission" date="2024-07" db="EMBL/GenBank/DDBJ databases">
        <title>Section-level genome sequencing and comparative genomics of Aspergillus sections Usti and Cavernicolus.</title>
        <authorList>
            <consortium name="Lawrence Berkeley National Laboratory"/>
            <person name="Nybo J.L."/>
            <person name="Vesth T.C."/>
            <person name="Theobald S."/>
            <person name="Frisvad J.C."/>
            <person name="Larsen T.O."/>
            <person name="Kjaerboelling I."/>
            <person name="Rothschild-Mancinelli K."/>
            <person name="Lyhne E.K."/>
            <person name="Kogle M.E."/>
            <person name="Barry K."/>
            <person name="Clum A."/>
            <person name="Na H."/>
            <person name="Ledsgaard L."/>
            <person name="Lin J."/>
            <person name="Lipzen A."/>
            <person name="Kuo A."/>
            <person name="Riley R."/>
            <person name="Mondo S."/>
            <person name="Labutti K."/>
            <person name="Haridas S."/>
            <person name="Pangalinan J."/>
            <person name="Salamov A.A."/>
            <person name="Simmons B.A."/>
            <person name="Magnuson J.K."/>
            <person name="Chen J."/>
            <person name="Drula E."/>
            <person name="Henrissat B."/>
            <person name="Wiebenga A."/>
            <person name="Lubbers R.J."/>
            <person name="Gomes A.C."/>
            <person name="Makela M.R."/>
            <person name="Stajich J."/>
            <person name="Grigoriev I.V."/>
            <person name="Mortensen U.H."/>
            <person name="De Vries R.P."/>
            <person name="Baker S.E."/>
            <person name="Andersen M.R."/>
        </authorList>
    </citation>
    <scope>NUCLEOTIDE SEQUENCE [LARGE SCALE GENOMIC DNA]</scope>
    <source>
        <strain evidence="2 3">CBS 209.92</strain>
    </source>
</reference>
<dbReference type="EMBL" id="JBFTWV010000008">
    <property type="protein sequence ID" value="KAL2799340.1"/>
    <property type="molecule type" value="Genomic_DNA"/>
</dbReference>
<dbReference type="Proteomes" id="UP001610563">
    <property type="component" value="Unassembled WGS sequence"/>
</dbReference>
<dbReference type="InterPro" id="IPR002885">
    <property type="entry name" value="PPR_rpt"/>
</dbReference>
<feature type="region of interest" description="Disordered" evidence="1">
    <location>
        <begin position="32"/>
        <end position="53"/>
    </location>
</feature>
<feature type="compositionally biased region" description="Basic residues" evidence="1">
    <location>
        <begin position="1162"/>
        <end position="1175"/>
    </location>
</feature>
<dbReference type="Pfam" id="PF13041">
    <property type="entry name" value="PPR_2"/>
    <property type="match status" value="1"/>
</dbReference>
<proteinExistence type="predicted"/>
<name>A0ABR4GJU6_9EURO</name>
<evidence type="ECO:0000313" key="2">
    <source>
        <dbReference type="EMBL" id="KAL2799340.1"/>
    </source>
</evidence>
<evidence type="ECO:0008006" key="4">
    <source>
        <dbReference type="Google" id="ProtNLM"/>
    </source>
</evidence>
<comment type="caution">
    <text evidence="2">The sequence shown here is derived from an EMBL/GenBank/DDBJ whole genome shotgun (WGS) entry which is preliminary data.</text>
</comment>
<feature type="compositionally biased region" description="Polar residues" evidence="1">
    <location>
        <begin position="94"/>
        <end position="103"/>
    </location>
</feature>
<feature type="compositionally biased region" description="Polar residues" evidence="1">
    <location>
        <begin position="913"/>
        <end position="930"/>
    </location>
</feature>
<evidence type="ECO:0000313" key="3">
    <source>
        <dbReference type="Proteomes" id="UP001610563"/>
    </source>
</evidence>
<dbReference type="InterPro" id="IPR051114">
    <property type="entry name" value="Mito_RNA_Proc_CCM1"/>
</dbReference>
<feature type="compositionally biased region" description="Basic residues" evidence="1">
    <location>
        <begin position="1135"/>
        <end position="1148"/>
    </location>
</feature>
<feature type="region of interest" description="Disordered" evidence="1">
    <location>
        <begin position="88"/>
        <end position="122"/>
    </location>
</feature>
<sequence length="1175" mass="134324">MLERTAGCLESAGRRFLRGPGQHAGAISDYSHWQFAPRRAPRQGRSDTPGSSTTADLRAPILHFLYPIGAQELIVTRLLRSPRSIFSRRRKRSLPSNTRSYTSEAALHQPVERRQAVGTSGTKLLKPQTISAEDTLLELLNKGITGQTDEAWKLWMAADNQFDLNRTFLAQLSNTGNREDHTRAKTVFESIPEDLRSSDDHLHLILSSLAFGQPSEVRKLCEDTLEGKDPTHWAYILAHFVNNSQWSLAAEIWEARTSLSVNIDEEGELWLRSLLLPSYDAFGVPKSTNPFLNTSSLLPNLLDLTRLVERSGKSAPTESFASIYRLARFLVQFVFKSPNVARDMSPPMLYSLARVSYSTGLISIRHCYDIMRILLAAKTELDVRRAVSLYQKCRSLSDEAPEVELFDIFLIRFRDFRITDFIEYFLDQYTHFWGKPSRRAYGETLVTLSRARDVTQAETVFQKMVSHYKPITSKDLTPLLNMHASAGNVEKTLVEFEKISEEWNLEPGTMCWNITLTAYAKRSDLRGCFQRFKLMTERKVRPNHYTYGILLGLCAKHGDLKLISELLASAKEQDLKLTTAMLDPIVEAYCKHKDFAMAERIAEQCLSLKLSGSRTRMWNVILWNYAQRLDLRSISRIRTRIESAGLIPDDTTYAAITLTLSLVGDTESAHRIVQTLHQSGQMRLTELQFAILLLGYVKQKKYDMIFATFKQLQARFRDSQGGLSEEIQLLRRQLLRDLMIMNSQEPRKGDANASFECTEEFLSDIIAKANPVYVEKTKKLAANGGQQPPRRIADRQPTLDDGEETAKGLMPSGYESQEPRRHEEGFKQEHPFRSMMRSARKGWIEDVERNWKNYIAIKGCPDSLHYAPFRMLVTFMIAHATANNHHMVDYIWRMAYGRALKMALPLGSTQLPDQTPATNLSTSPAFPQASNKDESDSIDEGCTIDEPLPKYSSPVLRPFRFVLTRHLSAYMWSLRRRHEISKIKQLMADVEAAGFSLTTFNWSTYVQVLATSQEYADIVEAFRIFEKRFMPNFPGSWDNMMRAKGFKHSGVSDAIHLLDRSQPSNFLGRTTRKYWLKQNPDYMQPTMVTMLQLATSLSRVRENSIKAGMAEYQELYKIAPRTIDRLAKIPISRRHSRARRASIGRGRRGPQYAVIKNPPGRTRNRIFRPKRIGSN</sequence>
<protein>
    <recommendedName>
        <fullName evidence="4">Translation regulator</fullName>
    </recommendedName>
</protein>
<feature type="region of interest" description="Disordered" evidence="1">
    <location>
        <begin position="1135"/>
        <end position="1175"/>
    </location>
</feature>
<feature type="region of interest" description="Disordered" evidence="1">
    <location>
        <begin position="780"/>
        <end position="825"/>
    </location>
</feature>
<dbReference type="Gene3D" id="1.25.40.10">
    <property type="entry name" value="Tetratricopeptide repeat domain"/>
    <property type="match status" value="2"/>
</dbReference>
<feature type="region of interest" description="Disordered" evidence="1">
    <location>
        <begin position="913"/>
        <end position="939"/>
    </location>
</feature>
<dbReference type="PANTHER" id="PTHR47934">
    <property type="entry name" value="PENTATRICOPEPTIDE REPEAT-CONTAINING PROTEIN PET309, MITOCHONDRIAL"/>
    <property type="match status" value="1"/>
</dbReference>
<evidence type="ECO:0000256" key="1">
    <source>
        <dbReference type="SAM" id="MobiDB-lite"/>
    </source>
</evidence>
<organism evidence="2 3">
    <name type="scientific">Aspergillus keveii</name>
    <dbReference type="NCBI Taxonomy" id="714993"/>
    <lineage>
        <taxon>Eukaryota</taxon>
        <taxon>Fungi</taxon>
        <taxon>Dikarya</taxon>
        <taxon>Ascomycota</taxon>
        <taxon>Pezizomycotina</taxon>
        <taxon>Eurotiomycetes</taxon>
        <taxon>Eurotiomycetidae</taxon>
        <taxon>Eurotiales</taxon>
        <taxon>Aspergillaceae</taxon>
        <taxon>Aspergillus</taxon>
        <taxon>Aspergillus subgen. Nidulantes</taxon>
    </lineage>
</organism>
<gene>
    <name evidence="2" type="ORF">BJX66DRAFT_293592</name>
</gene>
<dbReference type="InterPro" id="IPR011990">
    <property type="entry name" value="TPR-like_helical_dom_sf"/>
</dbReference>
<dbReference type="PANTHER" id="PTHR47934:SF6">
    <property type="entry name" value="MITOCHONDRIAL GROUP I INTRON SPLICING FACTOR CCM1-RELATED"/>
    <property type="match status" value="1"/>
</dbReference>
<keyword evidence="3" id="KW-1185">Reference proteome</keyword>
<accession>A0ABR4GJU6</accession>